<accession>A0A183L8H2</accession>
<dbReference type="AlphaFoldDB" id="A0A183L8H2"/>
<gene>
    <name evidence="1" type="ORF">SMRZ_LOCUS97</name>
</gene>
<keyword evidence="2" id="KW-1185">Reference proteome</keyword>
<organism evidence="1 2">
    <name type="scientific">Schistosoma margrebowiei</name>
    <dbReference type="NCBI Taxonomy" id="48269"/>
    <lineage>
        <taxon>Eukaryota</taxon>
        <taxon>Metazoa</taxon>
        <taxon>Spiralia</taxon>
        <taxon>Lophotrochozoa</taxon>
        <taxon>Platyhelminthes</taxon>
        <taxon>Trematoda</taxon>
        <taxon>Digenea</taxon>
        <taxon>Strigeidida</taxon>
        <taxon>Schistosomatoidea</taxon>
        <taxon>Schistosomatidae</taxon>
        <taxon>Schistosoma</taxon>
    </lineage>
</organism>
<protein>
    <submittedName>
        <fullName evidence="1">Uncharacterized protein</fullName>
    </submittedName>
</protein>
<dbReference type="EMBL" id="UZAI01000017">
    <property type="protein sequence ID" value="VDO31966.1"/>
    <property type="molecule type" value="Genomic_DNA"/>
</dbReference>
<reference evidence="1 2" key="1">
    <citation type="submission" date="2018-11" db="EMBL/GenBank/DDBJ databases">
        <authorList>
            <consortium name="Pathogen Informatics"/>
        </authorList>
    </citation>
    <scope>NUCLEOTIDE SEQUENCE [LARGE SCALE GENOMIC DNA]</scope>
    <source>
        <strain evidence="1 2">Zambia</strain>
    </source>
</reference>
<proteinExistence type="predicted"/>
<dbReference type="Proteomes" id="UP000277204">
    <property type="component" value="Unassembled WGS sequence"/>
</dbReference>
<evidence type="ECO:0000313" key="2">
    <source>
        <dbReference type="Proteomes" id="UP000277204"/>
    </source>
</evidence>
<name>A0A183L8H2_9TREM</name>
<sequence>MIIRQINCGKASGPDYIPHQALKHGIQWTVRNQLEDLDFEYDLALLSHVHQQMQMKTTSVTAASAYTIEKSRP</sequence>
<evidence type="ECO:0000313" key="1">
    <source>
        <dbReference type="EMBL" id="VDO31966.1"/>
    </source>
</evidence>